<dbReference type="EMBL" id="BTSY01000002">
    <property type="protein sequence ID" value="GMT13987.1"/>
    <property type="molecule type" value="Genomic_DNA"/>
</dbReference>
<gene>
    <name evidence="1" type="ORF">PFISCL1PPCAC_5284</name>
</gene>
<organism evidence="1 2">
    <name type="scientific">Pristionchus fissidentatus</name>
    <dbReference type="NCBI Taxonomy" id="1538716"/>
    <lineage>
        <taxon>Eukaryota</taxon>
        <taxon>Metazoa</taxon>
        <taxon>Ecdysozoa</taxon>
        <taxon>Nematoda</taxon>
        <taxon>Chromadorea</taxon>
        <taxon>Rhabditida</taxon>
        <taxon>Rhabditina</taxon>
        <taxon>Diplogasteromorpha</taxon>
        <taxon>Diplogasteroidea</taxon>
        <taxon>Neodiplogasteridae</taxon>
        <taxon>Pristionchus</taxon>
    </lineage>
</organism>
<sequence length="115" mass="13849">MYLVNFVAVQFTNWPSFAWFYGWLRISPLSLVLRFLQDFSKSVMWQTTFFISLNRFLSLKCQFLLTKVGYYRFTASLKFRKTMSALISIPLFFSHYEYTEACLYFIFDLFISENV</sequence>
<comment type="caution">
    <text evidence="1">The sequence shown here is derived from an EMBL/GenBank/DDBJ whole genome shotgun (WGS) entry which is preliminary data.</text>
</comment>
<keyword evidence="2" id="KW-1185">Reference proteome</keyword>
<evidence type="ECO:0000313" key="2">
    <source>
        <dbReference type="Proteomes" id="UP001432322"/>
    </source>
</evidence>
<proteinExistence type="predicted"/>
<evidence type="ECO:0000313" key="1">
    <source>
        <dbReference type="EMBL" id="GMT13987.1"/>
    </source>
</evidence>
<dbReference type="Proteomes" id="UP001432322">
    <property type="component" value="Unassembled WGS sequence"/>
</dbReference>
<reference evidence="1" key="1">
    <citation type="submission" date="2023-10" db="EMBL/GenBank/DDBJ databases">
        <title>Genome assembly of Pristionchus species.</title>
        <authorList>
            <person name="Yoshida K."/>
            <person name="Sommer R.J."/>
        </authorList>
    </citation>
    <scope>NUCLEOTIDE SEQUENCE</scope>
    <source>
        <strain evidence="1">RS5133</strain>
    </source>
</reference>
<name>A0AAV5V327_9BILA</name>
<evidence type="ECO:0008006" key="3">
    <source>
        <dbReference type="Google" id="ProtNLM"/>
    </source>
</evidence>
<protein>
    <recommendedName>
        <fullName evidence="3">Serpentine receptor class gamma</fullName>
    </recommendedName>
</protein>
<accession>A0AAV5V327</accession>
<dbReference type="AlphaFoldDB" id="A0AAV5V327"/>